<proteinExistence type="predicted"/>
<keyword evidence="2" id="KW-1185">Reference proteome</keyword>
<protein>
    <submittedName>
        <fullName evidence="1">Uncharacterized protein</fullName>
    </submittedName>
</protein>
<dbReference type="EMBL" id="JASSZA010000004">
    <property type="protein sequence ID" value="KAK2112971.1"/>
    <property type="molecule type" value="Genomic_DNA"/>
</dbReference>
<reference evidence="1 2" key="1">
    <citation type="submission" date="2023-05" db="EMBL/GenBank/DDBJ databases">
        <title>B98-5 Cell Line De Novo Hybrid Assembly: An Optical Mapping Approach.</title>
        <authorList>
            <person name="Kananen K."/>
            <person name="Auerbach J.A."/>
            <person name="Kautto E."/>
            <person name="Blachly J.S."/>
        </authorList>
    </citation>
    <scope>NUCLEOTIDE SEQUENCE [LARGE SCALE GENOMIC DNA]</scope>
    <source>
        <strain evidence="1">B95-8</strain>
        <tissue evidence="1">Cell line</tissue>
    </source>
</reference>
<evidence type="ECO:0000313" key="2">
    <source>
        <dbReference type="Proteomes" id="UP001266305"/>
    </source>
</evidence>
<accession>A0ABQ9VV01</accession>
<organism evidence="1 2">
    <name type="scientific">Saguinus oedipus</name>
    <name type="common">Cotton-top tamarin</name>
    <name type="synonym">Oedipomidas oedipus</name>
    <dbReference type="NCBI Taxonomy" id="9490"/>
    <lineage>
        <taxon>Eukaryota</taxon>
        <taxon>Metazoa</taxon>
        <taxon>Chordata</taxon>
        <taxon>Craniata</taxon>
        <taxon>Vertebrata</taxon>
        <taxon>Euteleostomi</taxon>
        <taxon>Mammalia</taxon>
        <taxon>Eutheria</taxon>
        <taxon>Euarchontoglires</taxon>
        <taxon>Primates</taxon>
        <taxon>Haplorrhini</taxon>
        <taxon>Platyrrhini</taxon>
        <taxon>Cebidae</taxon>
        <taxon>Callitrichinae</taxon>
        <taxon>Saguinus</taxon>
    </lineage>
</organism>
<feature type="non-terminal residue" evidence="1">
    <location>
        <position position="95"/>
    </location>
</feature>
<name>A0ABQ9VV01_SAGOE</name>
<sequence>MGPLQNLAIFGDLKDVFAFGEGTSCLNSDPLASCSTPSTPTSRPVAQWPNLPPLGPCGGESVNMEAMVFGVRFRSGRAGGEREGQAAACLKELDV</sequence>
<comment type="caution">
    <text evidence="1">The sequence shown here is derived from an EMBL/GenBank/DDBJ whole genome shotgun (WGS) entry which is preliminary data.</text>
</comment>
<gene>
    <name evidence="1" type="ORF">P7K49_007237</name>
</gene>
<dbReference type="Proteomes" id="UP001266305">
    <property type="component" value="Unassembled WGS sequence"/>
</dbReference>
<evidence type="ECO:0000313" key="1">
    <source>
        <dbReference type="EMBL" id="KAK2112971.1"/>
    </source>
</evidence>